<dbReference type="Proteomes" id="UP000031938">
    <property type="component" value="Unassembled WGS sequence"/>
</dbReference>
<dbReference type="PANTHER" id="PTHR37814">
    <property type="entry name" value="CONSERVED MEMBRANE PROTEIN"/>
    <property type="match status" value="1"/>
</dbReference>
<gene>
    <name evidence="2" type="ORF">KP78_02250</name>
</gene>
<evidence type="ECO:0000313" key="3">
    <source>
        <dbReference type="Proteomes" id="UP000031938"/>
    </source>
</evidence>
<feature type="transmembrane region" description="Helical" evidence="1">
    <location>
        <begin position="12"/>
        <end position="31"/>
    </location>
</feature>
<organism evidence="2 3">
    <name type="scientific">Jeotgalibacillus soli</name>
    <dbReference type="NCBI Taxonomy" id="889306"/>
    <lineage>
        <taxon>Bacteria</taxon>
        <taxon>Bacillati</taxon>
        <taxon>Bacillota</taxon>
        <taxon>Bacilli</taxon>
        <taxon>Bacillales</taxon>
        <taxon>Caryophanaceae</taxon>
        <taxon>Jeotgalibacillus</taxon>
    </lineage>
</organism>
<dbReference type="PATRIC" id="fig|889306.3.peg.229"/>
<dbReference type="PANTHER" id="PTHR37814:SF1">
    <property type="entry name" value="MEMBRANE PROTEIN"/>
    <property type="match status" value="1"/>
</dbReference>
<proteinExistence type="predicted"/>
<feature type="transmembrane region" description="Helical" evidence="1">
    <location>
        <begin position="143"/>
        <end position="160"/>
    </location>
</feature>
<dbReference type="InterPro" id="IPR038728">
    <property type="entry name" value="YkvI-like"/>
</dbReference>
<feature type="transmembrane region" description="Helical" evidence="1">
    <location>
        <begin position="253"/>
        <end position="278"/>
    </location>
</feature>
<accession>A0A0C2RNK1</accession>
<feature type="transmembrane region" description="Helical" evidence="1">
    <location>
        <begin position="180"/>
        <end position="202"/>
    </location>
</feature>
<dbReference type="RefSeq" id="WP_041085598.1">
    <property type="nucleotide sequence ID" value="NZ_JXRP01000006.1"/>
</dbReference>
<keyword evidence="1" id="KW-0472">Membrane</keyword>
<dbReference type="EMBL" id="JXRP01000006">
    <property type="protein sequence ID" value="KIL51855.1"/>
    <property type="molecule type" value="Genomic_DNA"/>
</dbReference>
<feature type="transmembrane region" description="Helical" evidence="1">
    <location>
        <begin position="116"/>
        <end position="136"/>
    </location>
</feature>
<keyword evidence="3" id="KW-1185">Reference proteome</keyword>
<protein>
    <recommendedName>
        <fullName evidence="4">Transporter</fullName>
    </recommendedName>
</protein>
<evidence type="ECO:0000256" key="1">
    <source>
        <dbReference type="SAM" id="Phobius"/>
    </source>
</evidence>
<evidence type="ECO:0008006" key="4">
    <source>
        <dbReference type="Google" id="ProtNLM"/>
    </source>
</evidence>
<feature type="transmembrane region" description="Helical" evidence="1">
    <location>
        <begin position="86"/>
        <end position="110"/>
    </location>
</feature>
<feature type="transmembrane region" description="Helical" evidence="1">
    <location>
        <begin position="317"/>
        <end position="335"/>
    </location>
</feature>
<dbReference type="OrthoDB" id="4424890at2"/>
<name>A0A0C2RNK1_9BACL</name>
<keyword evidence="1" id="KW-1133">Transmembrane helix</keyword>
<dbReference type="AlphaFoldDB" id="A0A0C2RNK1"/>
<dbReference type="STRING" id="889306.KP78_02250"/>
<keyword evidence="1" id="KW-0812">Transmembrane</keyword>
<reference evidence="2 3" key="1">
    <citation type="submission" date="2015-01" db="EMBL/GenBank/DDBJ databases">
        <title>Genome sequencing of Jeotgalibacillus soli.</title>
        <authorList>
            <person name="Goh K.M."/>
            <person name="Chan K.-G."/>
            <person name="Yaakop A.S."/>
            <person name="Ee R."/>
            <person name="Gan H.M."/>
            <person name="Chan C.S."/>
        </authorList>
    </citation>
    <scope>NUCLEOTIDE SEQUENCE [LARGE SCALE GENOMIC DNA]</scope>
    <source>
        <strain evidence="2 3">P9</strain>
    </source>
</reference>
<feature type="transmembrane region" description="Helical" evidence="1">
    <location>
        <begin position="214"/>
        <end position="233"/>
    </location>
</feature>
<evidence type="ECO:0000313" key="2">
    <source>
        <dbReference type="EMBL" id="KIL51855.1"/>
    </source>
</evidence>
<feature type="transmembrane region" description="Helical" evidence="1">
    <location>
        <begin position="290"/>
        <end position="311"/>
    </location>
</feature>
<comment type="caution">
    <text evidence="2">The sequence shown here is derived from an EMBL/GenBank/DDBJ whole genome shotgun (WGS) entry which is preliminary data.</text>
</comment>
<sequence length="342" mass="36946">MTRGWIHSFQVAAVYVGTVVGAGFATGKEIVEFFTQYGLLGIAGILVAGLLFIFMGVKMMILSKRINATSYQDLNRFLFGRHVSKVINLFMLAVLLGVTSIMLSGAGAVFEEQLGLSKQIGIGSTVILALFVMVFGVKGLLSVNVLVVPMLVVFSIAVAVQSTGTLHLMTPENPASAGWILSALSYSAFNITMAAAVLVPLANEIKDEKVLKRGGIVGGILLMLILISSHIALSSLPNVAAYDVPMAEMMKTIFAVFYFVYVVVIYGEIFTSVIGNLFGLERQLIRYFNIPRMMMILGILLVAVVISQVGYSALLTLLYPLFGKICLVVLVLLMFKKIPNQG</sequence>
<feature type="transmembrane region" description="Helical" evidence="1">
    <location>
        <begin position="37"/>
        <end position="57"/>
    </location>
</feature>